<name>A0A843YIG7_9RHOB</name>
<reference evidence="2 3" key="1">
    <citation type="submission" date="2019-10" db="EMBL/GenBank/DDBJ databases">
        <title>Epibacterium sp. nov., isolated from seawater.</title>
        <authorList>
            <person name="Zhang X."/>
            <person name="Li N."/>
        </authorList>
    </citation>
    <scope>NUCLEOTIDE SEQUENCE [LARGE SCALE GENOMIC DNA]</scope>
    <source>
        <strain evidence="2 3">SM1979</strain>
    </source>
</reference>
<evidence type="ECO:0000256" key="1">
    <source>
        <dbReference type="SAM" id="SignalP"/>
    </source>
</evidence>
<feature type="chain" id="PRO_5032470189" evidence="1">
    <location>
        <begin position="25"/>
        <end position="157"/>
    </location>
</feature>
<comment type="caution">
    <text evidence="2">The sequence shown here is derived from an EMBL/GenBank/DDBJ whole genome shotgun (WGS) entry which is preliminary data.</text>
</comment>
<evidence type="ECO:0000313" key="3">
    <source>
        <dbReference type="Proteomes" id="UP000444174"/>
    </source>
</evidence>
<dbReference type="AlphaFoldDB" id="A0A843YIG7"/>
<gene>
    <name evidence="2" type="ORF">GFB49_19430</name>
</gene>
<dbReference type="EMBL" id="WIBF01000019">
    <property type="protein sequence ID" value="MQQ10631.1"/>
    <property type="molecule type" value="Genomic_DNA"/>
</dbReference>
<feature type="signal peptide" evidence="1">
    <location>
        <begin position="1"/>
        <end position="24"/>
    </location>
</feature>
<protein>
    <submittedName>
        <fullName evidence="2">Uncharacterized protein</fullName>
    </submittedName>
</protein>
<keyword evidence="1" id="KW-0732">Signal</keyword>
<dbReference type="Proteomes" id="UP000444174">
    <property type="component" value="Unassembled WGS sequence"/>
</dbReference>
<keyword evidence="3" id="KW-1185">Reference proteome</keyword>
<evidence type="ECO:0000313" key="2">
    <source>
        <dbReference type="EMBL" id="MQQ10631.1"/>
    </source>
</evidence>
<organism evidence="2 3">
    <name type="scientific">Tritonibacter litoralis</name>
    <dbReference type="NCBI Taxonomy" id="2662264"/>
    <lineage>
        <taxon>Bacteria</taxon>
        <taxon>Pseudomonadati</taxon>
        <taxon>Pseudomonadota</taxon>
        <taxon>Alphaproteobacteria</taxon>
        <taxon>Rhodobacterales</taxon>
        <taxon>Paracoccaceae</taxon>
        <taxon>Tritonibacter</taxon>
    </lineage>
</organism>
<dbReference type="RefSeq" id="WP_194269421.1">
    <property type="nucleotide sequence ID" value="NZ_WIBF01000019.1"/>
</dbReference>
<accession>A0A843YIG7</accession>
<sequence length="157" mass="17081">MFRRSLYYTLAIFAWYGSVSGAFAQESASVLENKDAGHFLIELNRATDKSTDSINACELVIFAHNQIGASLDQISFKLAVVDSYSKFISLLSLPLGPMRANDSKFASYTLKLGCGEISKVVVNEIDVCLLDDATDNSGICHDTLEVNSLEAAIEMAL</sequence>
<proteinExistence type="predicted"/>